<dbReference type="PANTHER" id="PTHR20883:SF48">
    <property type="entry name" value="ECTOINE DIOXYGENASE"/>
    <property type="match status" value="1"/>
</dbReference>
<dbReference type="SUPFAM" id="SSF51197">
    <property type="entry name" value="Clavaminate synthase-like"/>
    <property type="match status" value="1"/>
</dbReference>
<name>A0ABV9HWD5_9FLAO</name>
<comment type="cofactor">
    <cofactor evidence="1">
        <name>Fe(2+)</name>
        <dbReference type="ChEBI" id="CHEBI:29033"/>
    </cofactor>
</comment>
<keyword evidence="3" id="KW-1185">Reference proteome</keyword>
<sequence>MNIDGLKFTLEEQGSAILDSVYTTLELQQIVACIKEASQNDDNLPKTKDLFAIRQLLNTIPQLKKFLFNQKLLSILSNIYSTPYFLTKAIYFDKPSTSNWFVPYHQDLSISVNQKTDSSDYTHWTYKRGQYGVQPPLSILENTTTVRIHLDDTNAHNGALRVIPTSHLKGVIRVDKREWNIQEEYICNVKKGGVMFMKPLTLHASNRTTNNKQRRVIHLEFCNQMLVSPLEWLEYQKI</sequence>
<dbReference type="Gene3D" id="2.60.120.620">
    <property type="entry name" value="q2cbj1_9rhob like domain"/>
    <property type="match status" value="1"/>
</dbReference>
<dbReference type="PANTHER" id="PTHR20883">
    <property type="entry name" value="PHYTANOYL-COA DIOXYGENASE DOMAIN CONTAINING 1"/>
    <property type="match status" value="1"/>
</dbReference>
<evidence type="ECO:0000256" key="1">
    <source>
        <dbReference type="ARBA" id="ARBA00001954"/>
    </source>
</evidence>
<dbReference type="GO" id="GO:0051213">
    <property type="term" value="F:dioxygenase activity"/>
    <property type="evidence" value="ECO:0007669"/>
    <property type="project" value="UniProtKB-KW"/>
</dbReference>
<dbReference type="RefSeq" id="WP_379978365.1">
    <property type="nucleotide sequence ID" value="NZ_JBHSFV010000005.1"/>
</dbReference>
<evidence type="ECO:0000313" key="2">
    <source>
        <dbReference type="EMBL" id="MFC4634138.1"/>
    </source>
</evidence>
<accession>A0ABV9HWD5</accession>
<protein>
    <submittedName>
        <fullName evidence="2">Phytanoyl-CoA dioxygenase family protein</fullName>
    </submittedName>
</protein>
<organism evidence="2 3">
    <name type="scientific">Dokdonia ponticola</name>
    <dbReference type="NCBI Taxonomy" id="2041041"/>
    <lineage>
        <taxon>Bacteria</taxon>
        <taxon>Pseudomonadati</taxon>
        <taxon>Bacteroidota</taxon>
        <taxon>Flavobacteriia</taxon>
        <taxon>Flavobacteriales</taxon>
        <taxon>Flavobacteriaceae</taxon>
        <taxon>Dokdonia</taxon>
    </lineage>
</organism>
<keyword evidence="2" id="KW-0560">Oxidoreductase</keyword>
<keyword evidence="2" id="KW-0223">Dioxygenase</keyword>
<proteinExistence type="predicted"/>
<evidence type="ECO:0000313" key="3">
    <source>
        <dbReference type="Proteomes" id="UP001596043"/>
    </source>
</evidence>
<reference evidence="3" key="1">
    <citation type="journal article" date="2019" name="Int. J. Syst. Evol. Microbiol.">
        <title>The Global Catalogue of Microorganisms (GCM) 10K type strain sequencing project: providing services to taxonomists for standard genome sequencing and annotation.</title>
        <authorList>
            <consortium name="The Broad Institute Genomics Platform"/>
            <consortium name="The Broad Institute Genome Sequencing Center for Infectious Disease"/>
            <person name="Wu L."/>
            <person name="Ma J."/>
        </authorList>
    </citation>
    <scope>NUCLEOTIDE SEQUENCE [LARGE SCALE GENOMIC DNA]</scope>
    <source>
        <strain evidence="3">YJ-61-S</strain>
    </source>
</reference>
<gene>
    <name evidence="2" type="ORF">ACFO3O_09490</name>
</gene>
<dbReference type="EMBL" id="JBHSFV010000005">
    <property type="protein sequence ID" value="MFC4634138.1"/>
    <property type="molecule type" value="Genomic_DNA"/>
</dbReference>
<dbReference type="Proteomes" id="UP001596043">
    <property type="component" value="Unassembled WGS sequence"/>
</dbReference>
<dbReference type="InterPro" id="IPR008775">
    <property type="entry name" value="Phytyl_CoA_dOase-like"/>
</dbReference>
<comment type="caution">
    <text evidence="2">The sequence shown here is derived from an EMBL/GenBank/DDBJ whole genome shotgun (WGS) entry which is preliminary data.</text>
</comment>
<dbReference type="Pfam" id="PF05721">
    <property type="entry name" value="PhyH"/>
    <property type="match status" value="1"/>
</dbReference>